<dbReference type="Pfam" id="PF08450">
    <property type="entry name" value="SGL"/>
    <property type="match status" value="1"/>
</dbReference>
<dbReference type="RefSeq" id="WP_111350307.1">
    <property type="nucleotide sequence ID" value="NZ_JAIWKD010000004.1"/>
</dbReference>
<feature type="domain" description="SMP-30/Gluconolactonase/LRE-like region" evidence="3">
    <location>
        <begin position="69"/>
        <end position="291"/>
    </location>
</feature>
<keyword evidence="1" id="KW-0378">Hydrolase</keyword>
<dbReference type="InterPro" id="IPR013658">
    <property type="entry name" value="SGL"/>
</dbReference>
<evidence type="ECO:0000256" key="2">
    <source>
        <dbReference type="SAM" id="SignalP"/>
    </source>
</evidence>
<dbReference type="InterPro" id="IPR051262">
    <property type="entry name" value="SMP-30/CGR1_Lactonase"/>
</dbReference>
<organism evidence="4 5">
    <name type="scientific">Acuticoccus sediminis</name>
    <dbReference type="NCBI Taxonomy" id="2184697"/>
    <lineage>
        <taxon>Bacteria</taxon>
        <taxon>Pseudomonadati</taxon>
        <taxon>Pseudomonadota</taxon>
        <taxon>Alphaproteobacteria</taxon>
        <taxon>Hyphomicrobiales</taxon>
        <taxon>Amorphaceae</taxon>
        <taxon>Acuticoccus</taxon>
    </lineage>
</organism>
<proteinExistence type="predicted"/>
<evidence type="ECO:0000259" key="3">
    <source>
        <dbReference type="Pfam" id="PF08450"/>
    </source>
</evidence>
<dbReference type="PANTHER" id="PTHR47572:SF4">
    <property type="entry name" value="LACTONASE DRP35"/>
    <property type="match status" value="1"/>
</dbReference>
<dbReference type="OrthoDB" id="241638at2"/>
<gene>
    <name evidence="4" type="ORF">DLJ53_24880</name>
</gene>
<evidence type="ECO:0000313" key="5">
    <source>
        <dbReference type="Proteomes" id="UP000249590"/>
    </source>
</evidence>
<sequence>MKRTLCAIAALCLAPALAAHAQTADGDVPALPVTADMKSPVPIPPAEKSLPTITAKEWFKVSDDGMQLEGPVFAPNGDLIFCEVFEGRIFRLTPDMQLSEVLGKNELRPAGIEVDKDGTLYVAELGNFDDEGSVVKVSPDGASVEEIVPRSAGYLADDLVFDRDGGFYFTDFKGGSTRPDGGVYYVGPEGGEPVQVIPNVAIGNGIGLSPDGKTLWFTELAKGRLHKVSLANATTVAPFGAVVAYQFTGPAPDSLRTDQDGNVYVAMYTQGRIMVFNKNGFPIGQILVPGRDEGHNLRTTSMVIKPGTDDMYIFTNDWDGGEGSTIFHAKALAPASTPYAYQD</sequence>
<accession>A0A8B2NHB5</accession>
<evidence type="ECO:0000313" key="4">
    <source>
        <dbReference type="EMBL" id="RAH98871.1"/>
    </source>
</evidence>
<reference evidence="4 5" key="1">
    <citation type="submission" date="2018-05" db="EMBL/GenBank/DDBJ databases">
        <title>Acuticoccus sediminis sp. nov., isolated from deep-sea sediment of Indian Ocean.</title>
        <authorList>
            <person name="Liu X."/>
            <person name="Lai Q."/>
            <person name="Du Y."/>
            <person name="Sun F."/>
            <person name="Zhang X."/>
            <person name="Wang S."/>
            <person name="Shao Z."/>
        </authorList>
    </citation>
    <scope>NUCLEOTIDE SEQUENCE [LARGE SCALE GENOMIC DNA]</scope>
    <source>
        <strain evidence="4 5">PTG4-2</strain>
    </source>
</reference>
<protein>
    <submittedName>
        <fullName evidence="4">Lactonase</fullName>
    </submittedName>
</protein>
<dbReference type="Proteomes" id="UP000249590">
    <property type="component" value="Unassembled WGS sequence"/>
</dbReference>
<dbReference type="InterPro" id="IPR011042">
    <property type="entry name" value="6-blade_b-propeller_TolB-like"/>
</dbReference>
<feature type="signal peptide" evidence="2">
    <location>
        <begin position="1"/>
        <end position="21"/>
    </location>
</feature>
<feature type="chain" id="PRO_5032366961" evidence="2">
    <location>
        <begin position="22"/>
        <end position="343"/>
    </location>
</feature>
<dbReference type="PANTHER" id="PTHR47572">
    <property type="entry name" value="LIPOPROTEIN-RELATED"/>
    <property type="match status" value="1"/>
</dbReference>
<keyword evidence="2" id="KW-0732">Signal</keyword>
<dbReference type="Gene3D" id="2.120.10.30">
    <property type="entry name" value="TolB, C-terminal domain"/>
    <property type="match status" value="1"/>
</dbReference>
<keyword evidence="5" id="KW-1185">Reference proteome</keyword>
<dbReference type="EMBL" id="QHHQ01000006">
    <property type="protein sequence ID" value="RAH98871.1"/>
    <property type="molecule type" value="Genomic_DNA"/>
</dbReference>
<dbReference type="SUPFAM" id="SSF63829">
    <property type="entry name" value="Calcium-dependent phosphotriesterase"/>
    <property type="match status" value="1"/>
</dbReference>
<name>A0A8B2NHB5_9HYPH</name>
<dbReference type="GO" id="GO:0016787">
    <property type="term" value="F:hydrolase activity"/>
    <property type="evidence" value="ECO:0007669"/>
    <property type="project" value="UniProtKB-KW"/>
</dbReference>
<dbReference type="AlphaFoldDB" id="A0A8B2NHB5"/>
<comment type="caution">
    <text evidence="4">The sequence shown here is derived from an EMBL/GenBank/DDBJ whole genome shotgun (WGS) entry which is preliminary data.</text>
</comment>
<evidence type="ECO:0000256" key="1">
    <source>
        <dbReference type="ARBA" id="ARBA00022801"/>
    </source>
</evidence>